<comment type="caution">
    <text evidence="1">The sequence shown here is derived from an EMBL/GenBank/DDBJ whole genome shotgun (WGS) entry which is preliminary data.</text>
</comment>
<dbReference type="Proteomes" id="UP000077245">
    <property type="component" value="Unassembled WGS sequence"/>
</dbReference>
<sequence>MNSATSIFFEKPNKLSEDKIKIDFKDIVFMSRSFLKSILNKKIKLKKTIHEVNLSEEVAPIFHTVEKSFQSAIVSIYKFYNILKI</sequence>
<dbReference type="EMBL" id="LWMV01000032">
    <property type="protein sequence ID" value="KZX15606.1"/>
    <property type="molecule type" value="Genomic_DNA"/>
</dbReference>
<evidence type="ECO:0008006" key="3">
    <source>
        <dbReference type="Google" id="ProtNLM"/>
    </source>
</evidence>
<reference evidence="1 2" key="1">
    <citation type="submission" date="2016-04" db="EMBL/GenBank/DDBJ databases">
        <title>Genome sequence of Methanobrevibacter curvatus DSM 11111.</title>
        <authorList>
            <person name="Poehlein A."/>
            <person name="Seedorf H."/>
            <person name="Daniel R."/>
        </authorList>
    </citation>
    <scope>NUCLEOTIDE SEQUENCE [LARGE SCALE GENOMIC DNA]</scope>
    <source>
        <strain evidence="1 2">DSM 11111</strain>
    </source>
</reference>
<dbReference type="OrthoDB" id="78012at2157"/>
<name>A0A166DHF7_9EURY</name>
<dbReference type="RefSeq" id="WP_067089182.1">
    <property type="nucleotide sequence ID" value="NZ_LWMV01000032.1"/>
</dbReference>
<protein>
    <recommendedName>
        <fullName evidence="3">DUF4325 domain-containing protein</fullName>
    </recommendedName>
</protein>
<evidence type="ECO:0000313" key="1">
    <source>
        <dbReference type="EMBL" id="KZX15606.1"/>
    </source>
</evidence>
<gene>
    <name evidence="1" type="ORF">MBCUR_02400</name>
</gene>
<proteinExistence type="predicted"/>
<accession>A0A166DHF7</accession>
<dbReference type="AlphaFoldDB" id="A0A166DHF7"/>
<organism evidence="1 2">
    <name type="scientific">Methanobrevibacter curvatus</name>
    <dbReference type="NCBI Taxonomy" id="49547"/>
    <lineage>
        <taxon>Archaea</taxon>
        <taxon>Methanobacteriati</taxon>
        <taxon>Methanobacteriota</taxon>
        <taxon>Methanomada group</taxon>
        <taxon>Methanobacteria</taxon>
        <taxon>Methanobacteriales</taxon>
        <taxon>Methanobacteriaceae</taxon>
        <taxon>Methanobrevibacter</taxon>
    </lineage>
</organism>
<dbReference type="PATRIC" id="fig|49547.3.peg.251"/>
<evidence type="ECO:0000313" key="2">
    <source>
        <dbReference type="Proteomes" id="UP000077245"/>
    </source>
</evidence>
<keyword evidence="2" id="KW-1185">Reference proteome</keyword>